<feature type="compositionally biased region" description="Polar residues" evidence="1">
    <location>
        <begin position="1"/>
        <end position="18"/>
    </location>
</feature>
<organism evidence="2 3">
    <name type="scientific">Trichonephila inaurata madagascariensis</name>
    <dbReference type="NCBI Taxonomy" id="2747483"/>
    <lineage>
        <taxon>Eukaryota</taxon>
        <taxon>Metazoa</taxon>
        <taxon>Ecdysozoa</taxon>
        <taxon>Arthropoda</taxon>
        <taxon>Chelicerata</taxon>
        <taxon>Arachnida</taxon>
        <taxon>Araneae</taxon>
        <taxon>Araneomorphae</taxon>
        <taxon>Entelegynae</taxon>
        <taxon>Araneoidea</taxon>
        <taxon>Nephilidae</taxon>
        <taxon>Trichonephila</taxon>
        <taxon>Trichonephila inaurata</taxon>
    </lineage>
</organism>
<reference evidence="2" key="1">
    <citation type="submission" date="2020-08" db="EMBL/GenBank/DDBJ databases">
        <title>Multicomponent nature underlies the extraordinary mechanical properties of spider dragline silk.</title>
        <authorList>
            <person name="Kono N."/>
            <person name="Nakamura H."/>
            <person name="Mori M."/>
            <person name="Yoshida Y."/>
            <person name="Ohtoshi R."/>
            <person name="Malay A.D."/>
            <person name="Moran D.A.P."/>
            <person name="Tomita M."/>
            <person name="Numata K."/>
            <person name="Arakawa K."/>
        </authorList>
    </citation>
    <scope>NUCLEOTIDE SEQUENCE</scope>
</reference>
<dbReference type="OrthoDB" id="10455588at2759"/>
<proteinExistence type="predicted"/>
<comment type="caution">
    <text evidence="2">The sequence shown here is derived from an EMBL/GenBank/DDBJ whole genome shotgun (WGS) entry which is preliminary data.</text>
</comment>
<sequence length="203" mass="22809">MTYSIQNFSTPSEQNTDHLSGPLKESLVDTSEKSCSNEKGDSLNFTNADFKIKEPDLIEIFKNPIAMNHWLPDLFNEKYDFFPILTNDTQDVAIAGDSKIVETSKVSTPNKYLENLSEKNPLHDAIFVNSKSTTAVPEESKEIQVPNNSEENAIHSKKQKKKENFQKGCDGIISKFSSLHLAPDPPFQHCTAFRALFQLQGVN</sequence>
<evidence type="ECO:0000313" key="2">
    <source>
        <dbReference type="EMBL" id="GFY57689.1"/>
    </source>
</evidence>
<dbReference type="Proteomes" id="UP000886998">
    <property type="component" value="Unassembled WGS sequence"/>
</dbReference>
<dbReference type="EMBL" id="BMAV01011674">
    <property type="protein sequence ID" value="GFY57689.1"/>
    <property type="molecule type" value="Genomic_DNA"/>
</dbReference>
<feature type="compositionally biased region" description="Basic and acidic residues" evidence="1">
    <location>
        <begin position="26"/>
        <end position="39"/>
    </location>
</feature>
<accession>A0A8X6XS81</accession>
<feature type="region of interest" description="Disordered" evidence="1">
    <location>
        <begin position="1"/>
        <end position="39"/>
    </location>
</feature>
<gene>
    <name evidence="2" type="ORF">TNIN_313351</name>
</gene>
<name>A0A8X6XS81_9ARAC</name>
<keyword evidence="3" id="KW-1185">Reference proteome</keyword>
<protein>
    <submittedName>
        <fullName evidence="2">Uncharacterized protein</fullName>
    </submittedName>
</protein>
<evidence type="ECO:0000313" key="3">
    <source>
        <dbReference type="Proteomes" id="UP000886998"/>
    </source>
</evidence>
<evidence type="ECO:0000256" key="1">
    <source>
        <dbReference type="SAM" id="MobiDB-lite"/>
    </source>
</evidence>
<dbReference type="AlphaFoldDB" id="A0A8X6XS81"/>